<name>A0A0M4TYD7_9NOSO</name>
<dbReference type="AlphaFoldDB" id="A0A0M4TYD7"/>
<dbReference type="Pfam" id="PF13489">
    <property type="entry name" value="Methyltransf_23"/>
    <property type="match status" value="1"/>
</dbReference>
<evidence type="ECO:0000313" key="2">
    <source>
        <dbReference type="Proteomes" id="UP000062645"/>
    </source>
</evidence>
<dbReference type="Proteomes" id="UP000062645">
    <property type="component" value="Chromosome"/>
</dbReference>
<dbReference type="STRING" id="224013.ACX27_28590"/>
<dbReference type="InterPro" id="IPR029063">
    <property type="entry name" value="SAM-dependent_MTases_sf"/>
</dbReference>
<keyword evidence="1" id="KW-0489">Methyltransferase</keyword>
<evidence type="ECO:0000313" key="1">
    <source>
        <dbReference type="EMBL" id="ALF55906.1"/>
    </source>
</evidence>
<dbReference type="OrthoDB" id="9810247at2"/>
<keyword evidence="1" id="KW-0808">Transferase</keyword>
<dbReference type="SUPFAM" id="SSF53335">
    <property type="entry name" value="S-adenosyl-L-methionine-dependent methyltransferases"/>
    <property type="match status" value="1"/>
</dbReference>
<keyword evidence="2" id="KW-1185">Reference proteome</keyword>
<sequence length="249" mass="28662">MDKNFYLKYAAVEDQHWWFVGRRQIVEKLIRQLKLPKNAKILEAGCGTGGNLSMLARYGEVVAMEFDETACQLANERQVTTVQQGSLPDQIPFNDQYDLIVILDVLEHIDDDLAALEALSSRLKPNSWLLITVPAYQFLWSYHDEINYHKRRYTLKRLKRVVRLAGYNIGYGSYFNTWLFPLVAGVRLLKNLLKLDKKSDASGDLNLPAKPINKFLTFLFASESYFMNRFSLPFGVSVALMVQKNQSKL</sequence>
<protein>
    <submittedName>
        <fullName evidence="1">Type 12 methyltransferase</fullName>
    </submittedName>
</protein>
<proteinExistence type="predicted"/>
<dbReference type="GO" id="GO:0032259">
    <property type="term" value="P:methylation"/>
    <property type="evidence" value="ECO:0007669"/>
    <property type="project" value="UniProtKB-KW"/>
</dbReference>
<dbReference type="PANTHER" id="PTHR43861">
    <property type="entry name" value="TRANS-ACONITATE 2-METHYLTRANSFERASE-RELATED"/>
    <property type="match status" value="1"/>
</dbReference>
<accession>A0A0M4TYD7</accession>
<dbReference type="RefSeq" id="WP_062297523.1">
    <property type="nucleotide sequence ID" value="NZ_CP012036.1"/>
</dbReference>
<dbReference type="Gene3D" id="3.40.50.150">
    <property type="entry name" value="Vaccinia Virus protein VP39"/>
    <property type="match status" value="1"/>
</dbReference>
<dbReference type="GO" id="GO:0008168">
    <property type="term" value="F:methyltransferase activity"/>
    <property type="evidence" value="ECO:0007669"/>
    <property type="project" value="UniProtKB-KW"/>
</dbReference>
<dbReference type="KEGG" id="npz:ACX27_28590"/>
<dbReference type="PATRIC" id="fig|224013.5.peg.6836"/>
<reference evidence="2" key="1">
    <citation type="submission" date="2015-07" db="EMBL/GenBank/DDBJ databases">
        <title>Genome Of Nitrogen-Fixing Cyanobacterium Nostoc piscinale CENA21 From Solimoes/Amazon River Floodplain Sediments And Comparative Genomics To Uncover Biosynthetic Natural Products Potential.</title>
        <authorList>
            <person name="Leao T.F."/>
            <person name="Leao P.N."/>
            <person name="Guimaraes P.I."/>
            <person name="de Melo A.G.C."/>
            <person name="Ramos R.T.J."/>
            <person name="Silva A."/>
            <person name="Fiore M.F."/>
            <person name="Schneider M.P.C."/>
        </authorList>
    </citation>
    <scope>NUCLEOTIDE SEQUENCE [LARGE SCALE GENOMIC DNA]</scope>
    <source>
        <strain evidence="2">CENA21</strain>
    </source>
</reference>
<gene>
    <name evidence="1" type="ORF">ACX27_28590</name>
</gene>
<reference evidence="1 2" key="2">
    <citation type="journal article" date="2016" name="Genome Announc.">
        <title>Draft Genome Sequence of the N2-Fixing Cyanobacterium Nostoc piscinale CENA21, Isolated from the Brazilian Amazon Floodplain.</title>
        <authorList>
            <person name="Leao T."/>
            <person name="Guimaraes P.I."/>
            <person name="de Melo A.G."/>
            <person name="Ramos R.T."/>
            <person name="Leao P.N."/>
            <person name="Silva A."/>
            <person name="Fiore M.F."/>
            <person name="Schneider M.P."/>
        </authorList>
    </citation>
    <scope>NUCLEOTIDE SEQUENCE [LARGE SCALE GENOMIC DNA]</scope>
    <source>
        <strain evidence="1 2">CENA21</strain>
    </source>
</reference>
<organism evidence="1 2">
    <name type="scientific">Nostoc piscinale CENA21</name>
    <dbReference type="NCBI Taxonomy" id="224013"/>
    <lineage>
        <taxon>Bacteria</taxon>
        <taxon>Bacillati</taxon>
        <taxon>Cyanobacteriota</taxon>
        <taxon>Cyanophyceae</taxon>
        <taxon>Nostocales</taxon>
        <taxon>Nostocaceae</taxon>
        <taxon>Nostoc</taxon>
    </lineage>
</organism>
<dbReference type="CDD" id="cd02440">
    <property type="entry name" value="AdoMet_MTases"/>
    <property type="match status" value="1"/>
</dbReference>
<dbReference type="EMBL" id="CP012036">
    <property type="protein sequence ID" value="ALF55906.1"/>
    <property type="molecule type" value="Genomic_DNA"/>
</dbReference>